<organism evidence="1 2">
    <name type="scientific">Eragrostis curvula</name>
    <name type="common">weeping love grass</name>
    <dbReference type="NCBI Taxonomy" id="38414"/>
    <lineage>
        <taxon>Eukaryota</taxon>
        <taxon>Viridiplantae</taxon>
        <taxon>Streptophyta</taxon>
        <taxon>Embryophyta</taxon>
        <taxon>Tracheophyta</taxon>
        <taxon>Spermatophyta</taxon>
        <taxon>Magnoliopsida</taxon>
        <taxon>Liliopsida</taxon>
        <taxon>Poales</taxon>
        <taxon>Poaceae</taxon>
        <taxon>PACMAD clade</taxon>
        <taxon>Chloridoideae</taxon>
        <taxon>Eragrostideae</taxon>
        <taxon>Eragrostidinae</taxon>
        <taxon>Eragrostis</taxon>
    </lineage>
</organism>
<gene>
    <name evidence="1" type="ORF">EJB05_29723</name>
</gene>
<dbReference type="Proteomes" id="UP000324897">
    <property type="component" value="Chromosome 2"/>
</dbReference>
<dbReference type="EMBL" id="RWGY01000013">
    <property type="protein sequence ID" value="TVU27141.1"/>
    <property type="molecule type" value="Genomic_DNA"/>
</dbReference>
<accession>A0A5J9UV06</accession>
<proteinExistence type="predicted"/>
<dbReference type="AlphaFoldDB" id="A0A5J9UV06"/>
<name>A0A5J9UV06_9POAL</name>
<dbReference type="Gramene" id="TVU27141">
    <property type="protein sequence ID" value="TVU27141"/>
    <property type="gene ID" value="EJB05_29723"/>
</dbReference>
<protein>
    <submittedName>
        <fullName evidence="1">Uncharacterized protein</fullName>
    </submittedName>
</protein>
<reference evidence="1 2" key="1">
    <citation type="journal article" date="2019" name="Sci. Rep.">
        <title>A high-quality genome of Eragrostis curvula grass provides insights into Poaceae evolution and supports new strategies to enhance forage quality.</title>
        <authorList>
            <person name="Carballo J."/>
            <person name="Santos B.A.C.M."/>
            <person name="Zappacosta D."/>
            <person name="Garbus I."/>
            <person name="Selva J.P."/>
            <person name="Gallo C.A."/>
            <person name="Diaz A."/>
            <person name="Albertini E."/>
            <person name="Caccamo M."/>
            <person name="Echenique V."/>
        </authorList>
    </citation>
    <scope>NUCLEOTIDE SEQUENCE [LARGE SCALE GENOMIC DNA]</scope>
    <source>
        <strain evidence="2">cv. Victoria</strain>
        <tissue evidence="1">Leaf</tissue>
    </source>
</reference>
<sequence length="67" mass="7831">MESRFQKDAHEVLNLCFRRGPRNLLAWNMSKEEAEHEHMHIFLMISSSCYVVVYEDASVGSCILGKW</sequence>
<evidence type="ECO:0000313" key="1">
    <source>
        <dbReference type="EMBL" id="TVU27141.1"/>
    </source>
</evidence>
<comment type="caution">
    <text evidence="1">The sequence shown here is derived from an EMBL/GenBank/DDBJ whole genome shotgun (WGS) entry which is preliminary data.</text>
</comment>
<evidence type="ECO:0000313" key="2">
    <source>
        <dbReference type="Proteomes" id="UP000324897"/>
    </source>
</evidence>
<keyword evidence="2" id="KW-1185">Reference proteome</keyword>